<comment type="similarity">
    <text evidence="9">Belongs to the anthranilate phosphoribosyltransferase family.</text>
</comment>
<comment type="cofactor">
    <cofactor evidence="9">
        <name>Mg(2+)</name>
        <dbReference type="ChEBI" id="CHEBI:18420"/>
    </cofactor>
    <text evidence="9">Binds 2 magnesium ions per monomer.</text>
</comment>
<dbReference type="PANTHER" id="PTHR43285">
    <property type="entry name" value="ANTHRANILATE PHOSPHORIBOSYLTRANSFERASE"/>
    <property type="match status" value="1"/>
</dbReference>
<sequence length="345" mass="36740">MSLTNYINRLAKGEHLLFEEMIDAAGYVFDETTPKEQIHEFLLVLSAKGETAHEIAGLASVMRSHAIPIEVPEGIYIDNCGTGGDGLQSFNISTTSAFVLAGGGLLVAKHGNRKVSSLSGSSDVLEALGIGLLSTIEQTTELLKQEGIAFLHAPTIHPKLKRIGEIRQAIGKPTIFNMVGPLTNPVPLKTQFVGINRPAFTTSYAEVLHMIGRDRAIVVSGAKGMDEASLEGENTFVLLDHGDILPFKLRAEDVGLTSQPLSAIRGGNAGENAAIMRELLAGKQSAYFDTVILNAGIGFFAYGLAETMKEGIDMAKDSIFSGRAIGKLEAVIAYSQQLTKAGANK</sequence>
<dbReference type="GO" id="GO:0004048">
    <property type="term" value="F:anthranilate phosphoribosyltransferase activity"/>
    <property type="evidence" value="ECO:0007669"/>
    <property type="project" value="UniProtKB-UniRule"/>
</dbReference>
<feature type="domain" description="Glycosyl transferase family 3 N-terminal" evidence="11">
    <location>
        <begin position="5"/>
        <end position="66"/>
    </location>
</feature>
<dbReference type="SUPFAM" id="SSF47648">
    <property type="entry name" value="Nucleoside phosphorylase/phosphoribosyltransferase N-terminal domain"/>
    <property type="match status" value="1"/>
</dbReference>
<name>A0A0A3ISE5_9BACI</name>
<evidence type="ECO:0000256" key="8">
    <source>
        <dbReference type="ARBA" id="ARBA00061188"/>
    </source>
</evidence>
<evidence type="ECO:0000256" key="7">
    <source>
        <dbReference type="ARBA" id="ARBA00052328"/>
    </source>
</evidence>
<dbReference type="RefSeq" id="WP_036153206.1">
    <property type="nucleotide sequence ID" value="NZ_AVCX01000008.1"/>
</dbReference>
<keyword evidence="9" id="KW-0460">Magnesium</keyword>
<comment type="catalytic activity">
    <reaction evidence="7 9">
        <text>N-(5-phospho-beta-D-ribosyl)anthranilate + diphosphate = 5-phospho-alpha-D-ribose 1-diphosphate + anthranilate</text>
        <dbReference type="Rhea" id="RHEA:11768"/>
        <dbReference type="ChEBI" id="CHEBI:16567"/>
        <dbReference type="ChEBI" id="CHEBI:18277"/>
        <dbReference type="ChEBI" id="CHEBI:33019"/>
        <dbReference type="ChEBI" id="CHEBI:58017"/>
        <dbReference type="EC" id="2.4.2.18"/>
    </reaction>
</comment>
<comment type="pathway">
    <text evidence="1 9">Amino-acid biosynthesis; L-tryptophan biosynthesis; L-tryptophan from chorismate: step 2/5.</text>
</comment>
<organism evidence="12 13">
    <name type="scientific">Lysinibacillus odysseyi 34hs-1 = NBRC 100172</name>
    <dbReference type="NCBI Taxonomy" id="1220589"/>
    <lineage>
        <taxon>Bacteria</taxon>
        <taxon>Bacillati</taxon>
        <taxon>Bacillota</taxon>
        <taxon>Bacilli</taxon>
        <taxon>Bacillales</taxon>
        <taxon>Bacillaceae</taxon>
        <taxon>Lysinibacillus</taxon>
    </lineage>
</organism>
<dbReference type="InterPro" id="IPR036320">
    <property type="entry name" value="Glycosyl_Trfase_fam3_N_dom_sf"/>
</dbReference>
<dbReference type="SUPFAM" id="SSF52418">
    <property type="entry name" value="Nucleoside phosphorylase/phosphoribosyltransferase catalytic domain"/>
    <property type="match status" value="1"/>
</dbReference>
<dbReference type="Proteomes" id="UP000030437">
    <property type="component" value="Unassembled WGS sequence"/>
</dbReference>
<keyword evidence="3 9" id="KW-0328">Glycosyltransferase</keyword>
<dbReference type="Pfam" id="PF02885">
    <property type="entry name" value="Glycos_trans_3N"/>
    <property type="match status" value="1"/>
</dbReference>
<dbReference type="eggNOG" id="COG0547">
    <property type="taxonomic scope" value="Bacteria"/>
</dbReference>
<feature type="binding site" evidence="9">
    <location>
        <begin position="84"/>
        <end position="85"/>
    </location>
    <ligand>
        <name>5-phospho-alpha-D-ribose 1-diphosphate</name>
        <dbReference type="ChEBI" id="CHEBI:58017"/>
    </ligand>
</feature>
<evidence type="ECO:0000256" key="9">
    <source>
        <dbReference type="HAMAP-Rule" id="MF_00211"/>
    </source>
</evidence>
<feature type="domain" description="Glycosyl transferase family 3" evidence="10">
    <location>
        <begin position="76"/>
        <end position="324"/>
    </location>
</feature>
<dbReference type="UniPathway" id="UPA00035">
    <property type="reaction ID" value="UER00041"/>
</dbReference>
<dbReference type="InterPro" id="IPR000312">
    <property type="entry name" value="Glycosyl_Trfase_fam3"/>
</dbReference>
<feature type="binding site" evidence="9">
    <location>
        <position position="89"/>
    </location>
    <ligand>
        <name>5-phospho-alpha-D-ribose 1-diphosphate</name>
        <dbReference type="ChEBI" id="CHEBI:58017"/>
    </ligand>
</feature>
<evidence type="ECO:0000259" key="10">
    <source>
        <dbReference type="Pfam" id="PF00591"/>
    </source>
</evidence>
<feature type="binding site" evidence="9">
    <location>
        <position position="81"/>
    </location>
    <ligand>
        <name>5-phospho-alpha-D-ribose 1-diphosphate</name>
        <dbReference type="ChEBI" id="CHEBI:58017"/>
    </ligand>
</feature>
<feature type="binding site" evidence="9">
    <location>
        <position position="112"/>
    </location>
    <ligand>
        <name>anthranilate</name>
        <dbReference type="ChEBI" id="CHEBI:16567"/>
        <label>1</label>
    </ligand>
</feature>
<evidence type="ECO:0000313" key="12">
    <source>
        <dbReference type="EMBL" id="KGR85768.1"/>
    </source>
</evidence>
<dbReference type="EMBL" id="JPVP01000053">
    <property type="protein sequence ID" value="KGR85768.1"/>
    <property type="molecule type" value="Genomic_DNA"/>
</dbReference>
<accession>A0A0A3ISE5</accession>
<dbReference type="InterPro" id="IPR005940">
    <property type="entry name" value="Anthranilate_Pribosyl_Tfrase"/>
</dbReference>
<dbReference type="GO" id="GO:0000287">
    <property type="term" value="F:magnesium ion binding"/>
    <property type="evidence" value="ECO:0007669"/>
    <property type="project" value="UniProtKB-UniRule"/>
</dbReference>
<comment type="subunit">
    <text evidence="9">Homodimer.</text>
</comment>
<dbReference type="InterPro" id="IPR017459">
    <property type="entry name" value="Glycosyl_Trfase_fam3_N_dom"/>
</dbReference>
<feature type="binding site" evidence="9">
    <location>
        <position position="167"/>
    </location>
    <ligand>
        <name>anthranilate</name>
        <dbReference type="ChEBI" id="CHEBI:16567"/>
        <label>2</label>
    </ligand>
</feature>
<dbReference type="GO" id="GO:0005829">
    <property type="term" value="C:cytosol"/>
    <property type="evidence" value="ECO:0007669"/>
    <property type="project" value="TreeGrafter"/>
</dbReference>
<dbReference type="InterPro" id="IPR035902">
    <property type="entry name" value="Nuc_phospho_transferase"/>
</dbReference>
<feature type="binding site" evidence="9">
    <location>
        <position position="226"/>
    </location>
    <ligand>
        <name>Mg(2+)</name>
        <dbReference type="ChEBI" id="CHEBI:18420"/>
        <label>2</label>
    </ligand>
</feature>
<dbReference type="FunFam" id="3.40.1030.10:FF:000002">
    <property type="entry name" value="Anthranilate phosphoribosyltransferase"/>
    <property type="match status" value="1"/>
</dbReference>
<proteinExistence type="inferred from homology"/>
<comment type="function">
    <text evidence="9">Catalyzes the transfer of the phosphoribosyl group of 5-phosphorylribose-1-pyrophosphate (PRPP) to anthranilate to yield N-(5'-phosphoribosyl)-anthranilate (PRA).</text>
</comment>
<reference evidence="12 13" key="1">
    <citation type="submission" date="2014-02" db="EMBL/GenBank/DDBJ databases">
        <title>Draft genome sequence of Lysinibacillus odysseyi NBRC 100172.</title>
        <authorList>
            <person name="Zhang F."/>
            <person name="Wang G."/>
            <person name="Zhang L."/>
        </authorList>
    </citation>
    <scope>NUCLEOTIDE SEQUENCE [LARGE SCALE GENOMIC DNA]</scope>
    <source>
        <strain evidence="12 13">NBRC 100172</strain>
    </source>
</reference>
<evidence type="ECO:0000256" key="6">
    <source>
        <dbReference type="ARBA" id="ARBA00023141"/>
    </source>
</evidence>
<evidence type="ECO:0000259" key="11">
    <source>
        <dbReference type="Pfam" id="PF02885"/>
    </source>
</evidence>
<evidence type="ECO:0000256" key="4">
    <source>
        <dbReference type="ARBA" id="ARBA00022679"/>
    </source>
</evidence>
<protein>
    <recommendedName>
        <fullName evidence="9">Anthranilate phosphoribosyltransferase</fullName>
        <ecNumber evidence="9">2.4.2.18</ecNumber>
    </recommendedName>
</protein>
<evidence type="ECO:0000256" key="2">
    <source>
        <dbReference type="ARBA" id="ARBA00022605"/>
    </source>
</evidence>
<comment type="similarity">
    <text evidence="8">In the C-terminal section; belongs to the anthranilate phosphoribosyltransferase family.</text>
</comment>
<evidence type="ECO:0000256" key="3">
    <source>
        <dbReference type="ARBA" id="ARBA00022676"/>
    </source>
</evidence>
<dbReference type="PANTHER" id="PTHR43285:SF2">
    <property type="entry name" value="ANTHRANILATE PHOSPHORIBOSYLTRANSFERASE"/>
    <property type="match status" value="1"/>
</dbReference>
<keyword evidence="5 9" id="KW-0822">Tryptophan biosynthesis</keyword>
<evidence type="ECO:0000256" key="1">
    <source>
        <dbReference type="ARBA" id="ARBA00004907"/>
    </source>
</evidence>
<keyword evidence="9" id="KW-0479">Metal-binding</keyword>
<dbReference type="NCBIfam" id="TIGR01245">
    <property type="entry name" value="trpD"/>
    <property type="match status" value="1"/>
</dbReference>
<dbReference type="HAMAP" id="MF_00211">
    <property type="entry name" value="TrpD"/>
    <property type="match status" value="1"/>
</dbReference>
<gene>
    <name evidence="9" type="primary">trpD</name>
    <name evidence="12" type="ORF">CD32_07925</name>
</gene>
<dbReference type="Pfam" id="PF00591">
    <property type="entry name" value="Glycos_transf_3"/>
    <property type="match status" value="1"/>
</dbReference>
<keyword evidence="6 9" id="KW-0057">Aromatic amino acid biosynthesis</keyword>
<keyword evidence="13" id="KW-1185">Reference proteome</keyword>
<dbReference type="EC" id="2.4.2.18" evidence="9"/>
<feature type="binding site" evidence="9">
    <location>
        <position position="227"/>
    </location>
    <ligand>
        <name>Mg(2+)</name>
        <dbReference type="ChEBI" id="CHEBI:18420"/>
        <label>1</label>
    </ligand>
</feature>
<dbReference type="OrthoDB" id="9806430at2"/>
<comment type="caution">
    <text evidence="9">Lacks conserved residue(s) required for the propagation of feature annotation.</text>
</comment>
<comment type="caution">
    <text evidence="12">The sequence shown here is derived from an EMBL/GenBank/DDBJ whole genome shotgun (WGS) entry which is preliminary data.</text>
</comment>
<feature type="binding site" evidence="9">
    <location>
        <begin position="109"/>
        <end position="117"/>
    </location>
    <ligand>
        <name>5-phospho-alpha-D-ribose 1-diphosphate</name>
        <dbReference type="ChEBI" id="CHEBI:58017"/>
    </ligand>
</feature>
<feature type="binding site" evidence="9">
    <location>
        <position position="81"/>
    </location>
    <ligand>
        <name>anthranilate</name>
        <dbReference type="ChEBI" id="CHEBI:16567"/>
        <label>1</label>
    </ligand>
</feature>
<dbReference type="STRING" id="1220589.CD32_07925"/>
<keyword evidence="2 9" id="KW-0028">Amino-acid biosynthesis</keyword>
<feature type="binding site" evidence="9">
    <location>
        <position position="121"/>
    </location>
    <ligand>
        <name>5-phospho-alpha-D-ribose 1-diphosphate</name>
        <dbReference type="ChEBI" id="CHEBI:58017"/>
    </ligand>
</feature>
<evidence type="ECO:0000256" key="5">
    <source>
        <dbReference type="ARBA" id="ARBA00022822"/>
    </source>
</evidence>
<feature type="binding site" evidence="9">
    <location>
        <position position="227"/>
    </location>
    <ligand>
        <name>Mg(2+)</name>
        <dbReference type="ChEBI" id="CHEBI:18420"/>
        <label>2</label>
    </ligand>
</feature>
<feature type="binding site" evidence="9">
    <location>
        <begin position="91"/>
        <end position="94"/>
    </location>
    <ligand>
        <name>5-phospho-alpha-D-ribose 1-diphosphate</name>
        <dbReference type="ChEBI" id="CHEBI:58017"/>
    </ligand>
</feature>
<dbReference type="AlphaFoldDB" id="A0A0A3ISE5"/>
<evidence type="ECO:0000313" key="13">
    <source>
        <dbReference type="Proteomes" id="UP000030437"/>
    </source>
</evidence>
<feature type="binding site" evidence="9">
    <location>
        <position position="93"/>
    </location>
    <ligand>
        <name>Mg(2+)</name>
        <dbReference type="ChEBI" id="CHEBI:18420"/>
        <label>1</label>
    </ligand>
</feature>
<dbReference type="Gene3D" id="1.20.970.10">
    <property type="entry name" value="Transferase, Pyrimidine Nucleoside Phosphorylase, Chain C"/>
    <property type="match status" value="1"/>
</dbReference>
<dbReference type="GO" id="GO:0000162">
    <property type="term" value="P:L-tryptophan biosynthetic process"/>
    <property type="evidence" value="ECO:0007669"/>
    <property type="project" value="UniProtKB-UniRule"/>
</dbReference>
<dbReference type="Gene3D" id="3.40.1030.10">
    <property type="entry name" value="Nucleoside phosphorylase/phosphoribosyltransferase catalytic domain"/>
    <property type="match status" value="1"/>
</dbReference>
<keyword evidence="4 9" id="KW-0808">Transferase</keyword>